<keyword evidence="3" id="KW-1185">Reference proteome</keyword>
<evidence type="ECO:0008006" key="4">
    <source>
        <dbReference type="Google" id="ProtNLM"/>
    </source>
</evidence>
<proteinExistence type="predicted"/>
<feature type="transmembrane region" description="Helical" evidence="1">
    <location>
        <begin position="91"/>
        <end position="111"/>
    </location>
</feature>
<gene>
    <name evidence="2" type="ORF">ACFSAG_03885</name>
</gene>
<keyword evidence="1" id="KW-0812">Transmembrane</keyword>
<evidence type="ECO:0000313" key="2">
    <source>
        <dbReference type="EMBL" id="MFD1765980.1"/>
    </source>
</evidence>
<feature type="transmembrane region" description="Helical" evidence="1">
    <location>
        <begin position="67"/>
        <end position="85"/>
    </location>
</feature>
<accession>A0ABW4MAW8</accession>
<evidence type="ECO:0000313" key="3">
    <source>
        <dbReference type="Proteomes" id="UP001597215"/>
    </source>
</evidence>
<organism evidence="2 3">
    <name type="scientific">Sphingorhabdus buctiana</name>
    <dbReference type="NCBI Taxonomy" id="1508805"/>
    <lineage>
        <taxon>Bacteria</taxon>
        <taxon>Pseudomonadati</taxon>
        <taxon>Pseudomonadota</taxon>
        <taxon>Alphaproteobacteria</taxon>
        <taxon>Sphingomonadales</taxon>
        <taxon>Sphingomonadaceae</taxon>
        <taxon>Sphingorhabdus</taxon>
    </lineage>
</organism>
<reference evidence="3" key="1">
    <citation type="journal article" date="2019" name="Int. J. Syst. Evol. Microbiol.">
        <title>The Global Catalogue of Microorganisms (GCM) 10K type strain sequencing project: providing services to taxonomists for standard genome sequencing and annotation.</title>
        <authorList>
            <consortium name="The Broad Institute Genomics Platform"/>
            <consortium name="The Broad Institute Genome Sequencing Center for Infectious Disease"/>
            <person name="Wu L."/>
            <person name="Ma J."/>
        </authorList>
    </citation>
    <scope>NUCLEOTIDE SEQUENCE [LARGE SCALE GENOMIC DNA]</scope>
    <source>
        <strain evidence="3">CGMCC 1.12449</strain>
    </source>
</reference>
<sequence length="116" mass="12219">MRALIIASLGLNIAVLVPVCTSLLLKADWTVSAYGAETPARGILLSIYLAILLCSIGLLFKPSPAMVAALLLVQVIYKVTTPFTVGSLGNPVVITNLAIAAFHSLTLWSIWKQAAA</sequence>
<dbReference type="EMBL" id="JBHUEL010000003">
    <property type="protein sequence ID" value="MFD1765980.1"/>
    <property type="molecule type" value="Genomic_DNA"/>
</dbReference>
<keyword evidence="1" id="KW-1133">Transmembrane helix</keyword>
<comment type="caution">
    <text evidence="2">The sequence shown here is derived from an EMBL/GenBank/DDBJ whole genome shotgun (WGS) entry which is preliminary data.</text>
</comment>
<name>A0ABW4MAW8_9SPHN</name>
<evidence type="ECO:0000256" key="1">
    <source>
        <dbReference type="SAM" id="Phobius"/>
    </source>
</evidence>
<feature type="transmembrane region" description="Helical" evidence="1">
    <location>
        <begin position="40"/>
        <end position="60"/>
    </location>
</feature>
<dbReference type="RefSeq" id="WP_374612364.1">
    <property type="nucleotide sequence ID" value="NZ_JBHUEL010000003.1"/>
</dbReference>
<protein>
    <recommendedName>
        <fullName evidence="4">DoxX-like protein</fullName>
    </recommendedName>
</protein>
<keyword evidence="1" id="KW-0472">Membrane</keyword>
<dbReference type="Proteomes" id="UP001597215">
    <property type="component" value="Unassembled WGS sequence"/>
</dbReference>